<dbReference type="InterPro" id="IPR009045">
    <property type="entry name" value="Zn_M74/Hedgehog-like"/>
</dbReference>
<feature type="domain" description="Peptidase M15C" evidence="2">
    <location>
        <begin position="64"/>
        <end position="125"/>
    </location>
</feature>
<dbReference type="Proteomes" id="UP000181790">
    <property type="component" value="Unassembled WGS sequence"/>
</dbReference>
<dbReference type="RefSeq" id="WP_071502629.1">
    <property type="nucleotide sequence ID" value="NZ_MORL01000003.1"/>
</dbReference>
<proteinExistence type="predicted"/>
<evidence type="ECO:0000313" key="4">
    <source>
        <dbReference type="Proteomes" id="UP000181790"/>
    </source>
</evidence>
<name>A0A1S2VPV5_9BACT</name>
<dbReference type="OrthoDB" id="9799970at2"/>
<organism evidence="3 4">
    <name type="scientific">Arsenicibacter rosenii</name>
    <dbReference type="NCBI Taxonomy" id="1750698"/>
    <lineage>
        <taxon>Bacteria</taxon>
        <taxon>Pseudomonadati</taxon>
        <taxon>Bacteroidota</taxon>
        <taxon>Cytophagia</taxon>
        <taxon>Cytophagales</taxon>
        <taxon>Spirosomataceae</taxon>
        <taxon>Arsenicibacter</taxon>
    </lineage>
</organism>
<evidence type="ECO:0000256" key="1">
    <source>
        <dbReference type="SAM" id="MobiDB-lite"/>
    </source>
</evidence>
<evidence type="ECO:0000259" key="2">
    <source>
        <dbReference type="Pfam" id="PF13539"/>
    </source>
</evidence>
<keyword evidence="4" id="KW-1185">Reference proteome</keyword>
<evidence type="ECO:0000313" key="3">
    <source>
        <dbReference type="EMBL" id="OIN59828.1"/>
    </source>
</evidence>
<protein>
    <recommendedName>
        <fullName evidence="2">Peptidase M15C domain-containing protein</fullName>
    </recommendedName>
</protein>
<dbReference type="CDD" id="cd14845">
    <property type="entry name" value="L-Ala-D-Glu_peptidase_like"/>
    <property type="match status" value="1"/>
</dbReference>
<feature type="region of interest" description="Disordered" evidence="1">
    <location>
        <begin position="46"/>
        <end position="70"/>
    </location>
</feature>
<reference evidence="3 4" key="1">
    <citation type="submission" date="2016-10" db="EMBL/GenBank/DDBJ databases">
        <title>Arsenicibacter rosenii gen. nov., sp. nov., an efficient arsenic-methylating bacterium isolated from an arsenic-contaminated paddy soil.</title>
        <authorList>
            <person name="Huang K."/>
        </authorList>
    </citation>
    <scope>NUCLEOTIDE SEQUENCE [LARGE SCALE GENOMIC DNA]</scope>
    <source>
        <strain evidence="3 4">SM-1</strain>
    </source>
</reference>
<dbReference type="Gene3D" id="3.30.1380.10">
    <property type="match status" value="1"/>
</dbReference>
<dbReference type="GO" id="GO:0008233">
    <property type="term" value="F:peptidase activity"/>
    <property type="evidence" value="ECO:0007669"/>
    <property type="project" value="InterPro"/>
</dbReference>
<gene>
    <name evidence="3" type="ORF">BLX24_08190</name>
</gene>
<dbReference type="InterPro" id="IPR039561">
    <property type="entry name" value="Peptidase_M15C"/>
</dbReference>
<dbReference type="AlphaFoldDB" id="A0A1S2VPV5"/>
<dbReference type="SUPFAM" id="SSF55166">
    <property type="entry name" value="Hedgehog/DD-peptidase"/>
    <property type="match status" value="1"/>
</dbReference>
<comment type="caution">
    <text evidence="3">The sequence shown here is derived from an EMBL/GenBank/DDBJ whole genome shotgun (WGS) entry which is preliminary data.</text>
</comment>
<accession>A0A1S2VPV5</accession>
<dbReference type="Pfam" id="PF13539">
    <property type="entry name" value="Peptidase_M15_4"/>
    <property type="match status" value="1"/>
</dbReference>
<sequence>MPSRSTSDLHPVLAAAWQDASARWKKQFPSLAQPVLTATYRSREEQDALYRQGRTAPGPKVTNARGGQSPHNFNPSYAFDVAFVKAGKTDWNEKLFREFARLVTDPRIQWGGTFRSLPDMPHFELRGWQQLTK</sequence>
<dbReference type="EMBL" id="MORL01000003">
    <property type="protein sequence ID" value="OIN59828.1"/>
    <property type="molecule type" value="Genomic_DNA"/>
</dbReference>